<evidence type="ECO:0000313" key="3">
    <source>
        <dbReference type="Proteomes" id="UP001497516"/>
    </source>
</evidence>
<sequence>MAHNQVGKRKRASSGPRPCSSLNQERRKRVAFFRLQIFFSFRTKRSFDLSWIQASKRRQRMLSSKKAKGKKQREEIWLYDPLSPTATEVTRICFLVAESMMFVIDNGGKDMALDETRGGN</sequence>
<dbReference type="AlphaFoldDB" id="A0AAV2EX28"/>
<protein>
    <submittedName>
        <fullName evidence="2">Uncharacterized protein</fullName>
    </submittedName>
</protein>
<dbReference type="Proteomes" id="UP001497516">
    <property type="component" value="Chromosome 5"/>
</dbReference>
<reference evidence="2 3" key="1">
    <citation type="submission" date="2024-04" db="EMBL/GenBank/DDBJ databases">
        <authorList>
            <person name="Fracassetti M."/>
        </authorList>
    </citation>
    <scope>NUCLEOTIDE SEQUENCE [LARGE SCALE GENOMIC DNA]</scope>
</reference>
<evidence type="ECO:0000313" key="2">
    <source>
        <dbReference type="EMBL" id="CAL1390324.1"/>
    </source>
</evidence>
<gene>
    <name evidence="2" type="ORF">LTRI10_LOCUS31118</name>
</gene>
<name>A0AAV2EX28_9ROSI</name>
<proteinExistence type="predicted"/>
<dbReference type="EMBL" id="OZ034818">
    <property type="protein sequence ID" value="CAL1390324.1"/>
    <property type="molecule type" value="Genomic_DNA"/>
</dbReference>
<feature type="region of interest" description="Disordered" evidence="1">
    <location>
        <begin position="1"/>
        <end position="23"/>
    </location>
</feature>
<keyword evidence="3" id="KW-1185">Reference proteome</keyword>
<feature type="compositionally biased region" description="Basic residues" evidence="1">
    <location>
        <begin position="1"/>
        <end position="12"/>
    </location>
</feature>
<evidence type="ECO:0000256" key="1">
    <source>
        <dbReference type="SAM" id="MobiDB-lite"/>
    </source>
</evidence>
<accession>A0AAV2EX28</accession>
<organism evidence="2 3">
    <name type="scientific">Linum trigynum</name>
    <dbReference type="NCBI Taxonomy" id="586398"/>
    <lineage>
        <taxon>Eukaryota</taxon>
        <taxon>Viridiplantae</taxon>
        <taxon>Streptophyta</taxon>
        <taxon>Embryophyta</taxon>
        <taxon>Tracheophyta</taxon>
        <taxon>Spermatophyta</taxon>
        <taxon>Magnoliopsida</taxon>
        <taxon>eudicotyledons</taxon>
        <taxon>Gunneridae</taxon>
        <taxon>Pentapetalae</taxon>
        <taxon>rosids</taxon>
        <taxon>fabids</taxon>
        <taxon>Malpighiales</taxon>
        <taxon>Linaceae</taxon>
        <taxon>Linum</taxon>
    </lineage>
</organism>